<gene>
    <name evidence="9" type="ORF">GCM10011309_04260</name>
</gene>
<keyword evidence="7" id="KW-0472">Membrane</keyword>
<evidence type="ECO:0000256" key="8">
    <source>
        <dbReference type="SAM" id="MobiDB-lite"/>
    </source>
</evidence>
<feature type="region of interest" description="Disordered" evidence="8">
    <location>
        <begin position="76"/>
        <end position="115"/>
    </location>
</feature>
<sequence>MVIVLLAIIFVGPKDLPALMRTVGQWIARIRAMGNEFKSAFDDMGMDAEVASIRREIEEMKNLGKLDPELDGEMKALNAELREATDLSSPHKPAPSKPKSETDGAQSPEDTSSDD</sequence>
<protein>
    <recommendedName>
        <fullName evidence="11">Sec-independent protein translocase protein TatB</fullName>
    </recommendedName>
</protein>
<feature type="compositionally biased region" description="Polar residues" evidence="8">
    <location>
        <begin position="103"/>
        <end position="115"/>
    </location>
</feature>
<dbReference type="AlphaFoldDB" id="A0A918NAE9"/>
<evidence type="ECO:0000256" key="2">
    <source>
        <dbReference type="ARBA" id="ARBA00022448"/>
    </source>
</evidence>
<keyword evidence="10" id="KW-1185">Reference proteome</keyword>
<feature type="compositionally biased region" description="Basic and acidic residues" evidence="8">
    <location>
        <begin position="76"/>
        <end position="85"/>
    </location>
</feature>
<dbReference type="EMBL" id="BMYV01000001">
    <property type="protein sequence ID" value="GGX58198.1"/>
    <property type="molecule type" value="Genomic_DNA"/>
</dbReference>
<dbReference type="Pfam" id="PF02416">
    <property type="entry name" value="TatA_B_E"/>
    <property type="match status" value="1"/>
</dbReference>
<name>A0A918NAE9_9PROT</name>
<dbReference type="Proteomes" id="UP000600865">
    <property type="component" value="Unassembled WGS sequence"/>
</dbReference>
<keyword evidence="2" id="KW-0813">Transport</keyword>
<keyword evidence="4" id="KW-0653">Protein transport</keyword>
<reference evidence="9 10" key="1">
    <citation type="journal article" date="2014" name="Int. J. Syst. Evol. Microbiol.">
        <title>Complete genome sequence of Corynebacterium casei LMG S-19264T (=DSM 44701T), isolated from a smear-ripened cheese.</title>
        <authorList>
            <consortium name="US DOE Joint Genome Institute (JGI-PGF)"/>
            <person name="Walter F."/>
            <person name="Albersmeier A."/>
            <person name="Kalinowski J."/>
            <person name="Ruckert C."/>
        </authorList>
    </citation>
    <scope>NUCLEOTIDE SEQUENCE [LARGE SCALE GENOMIC DNA]</scope>
    <source>
        <strain evidence="9 10">KCTC 23968</strain>
    </source>
</reference>
<keyword evidence="3" id="KW-0812">Transmembrane</keyword>
<accession>A0A918NAE9</accession>
<evidence type="ECO:0000256" key="6">
    <source>
        <dbReference type="ARBA" id="ARBA00023010"/>
    </source>
</evidence>
<evidence type="ECO:0000313" key="9">
    <source>
        <dbReference type="EMBL" id="GGX58198.1"/>
    </source>
</evidence>
<organism evidence="9 10">
    <name type="scientific">Litorimonas cladophorae</name>
    <dbReference type="NCBI Taxonomy" id="1220491"/>
    <lineage>
        <taxon>Bacteria</taxon>
        <taxon>Pseudomonadati</taxon>
        <taxon>Pseudomonadota</taxon>
        <taxon>Alphaproteobacteria</taxon>
        <taxon>Maricaulales</taxon>
        <taxon>Robiginitomaculaceae</taxon>
    </lineage>
</organism>
<dbReference type="Gene3D" id="1.20.5.3310">
    <property type="match status" value="1"/>
</dbReference>
<dbReference type="InterPro" id="IPR003369">
    <property type="entry name" value="TatA/B/E"/>
</dbReference>
<comment type="caution">
    <text evidence="9">The sequence shown here is derived from an EMBL/GenBank/DDBJ whole genome shotgun (WGS) entry which is preliminary data.</text>
</comment>
<keyword evidence="6" id="KW-0811">Translocation</keyword>
<keyword evidence="5" id="KW-1133">Transmembrane helix</keyword>
<evidence type="ECO:0000256" key="3">
    <source>
        <dbReference type="ARBA" id="ARBA00022692"/>
    </source>
</evidence>
<evidence type="ECO:0000313" key="10">
    <source>
        <dbReference type="Proteomes" id="UP000600865"/>
    </source>
</evidence>
<evidence type="ECO:0000256" key="4">
    <source>
        <dbReference type="ARBA" id="ARBA00022927"/>
    </source>
</evidence>
<evidence type="ECO:0000256" key="7">
    <source>
        <dbReference type="ARBA" id="ARBA00023136"/>
    </source>
</evidence>
<evidence type="ECO:0000256" key="5">
    <source>
        <dbReference type="ARBA" id="ARBA00022989"/>
    </source>
</evidence>
<proteinExistence type="predicted"/>
<evidence type="ECO:0000256" key="1">
    <source>
        <dbReference type="ARBA" id="ARBA00004167"/>
    </source>
</evidence>
<evidence type="ECO:0008006" key="11">
    <source>
        <dbReference type="Google" id="ProtNLM"/>
    </source>
</evidence>
<comment type="subcellular location">
    <subcellularLocation>
        <location evidence="1">Membrane</location>
        <topology evidence="1">Single-pass membrane protein</topology>
    </subcellularLocation>
</comment>